<evidence type="ECO:0000313" key="3">
    <source>
        <dbReference type="Proteomes" id="UP000250668"/>
    </source>
</evidence>
<proteinExistence type="predicted"/>
<dbReference type="PROSITE" id="PS51186">
    <property type="entry name" value="GNAT"/>
    <property type="match status" value="1"/>
</dbReference>
<gene>
    <name evidence="2" type="ORF">LJCM1025_04330</name>
</gene>
<dbReference type="InterPro" id="IPR000182">
    <property type="entry name" value="GNAT_dom"/>
</dbReference>
<name>A0AB33ZU49_LACGS</name>
<accession>A0AB33ZU49</accession>
<dbReference type="SUPFAM" id="SSF55729">
    <property type="entry name" value="Acyl-CoA N-acyltransferases (Nat)"/>
    <property type="match status" value="1"/>
</dbReference>
<dbReference type="InterPro" id="IPR016181">
    <property type="entry name" value="Acyl_CoA_acyltransferase"/>
</dbReference>
<dbReference type="CDD" id="cd04301">
    <property type="entry name" value="NAT_SF"/>
    <property type="match status" value="1"/>
</dbReference>
<dbReference type="Gene3D" id="3.40.630.30">
    <property type="match status" value="1"/>
</dbReference>
<dbReference type="RefSeq" id="WP_370738453.1">
    <property type="nucleotide sequence ID" value="NZ_BEXJ01000001.1"/>
</dbReference>
<reference evidence="2 3" key="1">
    <citation type="journal article" date="2018" name="Int. J. Syst. Evol. Microbiol.">
        <title>Lactobacillus paragasseri sp. nov., a sister taxon of Lactobacillus gasseri, based on whole-genome sequence analyses.</title>
        <authorList>
            <person name="Tanizawa Y."/>
            <person name="Tada I."/>
            <person name="Kobayashi H."/>
            <person name="Endo A."/>
            <person name="Maeno S."/>
            <person name="Toyoda A."/>
            <person name="Arita M."/>
            <person name="Nakamura Y."/>
            <person name="Sakamoto M."/>
            <person name="Ohkuma M."/>
            <person name="Tohno M."/>
        </authorList>
    </citation>
    <scope>NUCLEOTIDE SEQUENCE [LARGE SCALE GENOMIC DNA]</scope>
    <source>
        <strain evidence="2 3">JCM 1025</strain>
    </source>
</reference>
<comment type="caution">
    <text evidence="2">The sequence shown here is derived from an EMBL/GenBank/DDBJ whole genome shotgun (WGS) entry which is preliminary data.</text>
</comment>
<dbReference type="Proteomes" id="UP000250668">
    <property type="component" value="Unassembled WGS sequence"/>
</dbReference>
<dbReference type="GO" id="GO:0016747">
    <property type="term" value="F:acyltransferase activity, transferring groups other than amino-acyl groups"/>
    <property type="evidence" value="ECO:0007669"/>
    <property type="project" value="InterPro"/>
</dbReference>
<sequence length="110" mass="12833">MDELEIREYHEADFDTLCQIHDQARKQELEAANLSEAFKPLKIAAYEEDLFSYTIYVGQKDKKVIGFVAFSDDELAWLYVDPNFQKQGVGSKLIEFSLSKTKISKLKWIY</sequence>
<protein>
    <recommendedName>
        <fullName evidence="1">N-acetyltransferase domain-containing protein</fullName>
    </recommendedName>
</protein>
<dbReference type="AlphaFoldDB" id="A0AB33ZU49"/>
<evidence type="ECO:0000313" key="2">
    <source>
        <dbReference type="EMBL" id="GBA95317.1"/>
    </source>
</evidence>
<dbReference type="Pfam" id="PF13508">
    <property type="entry name" value="Acetyltransf_7"/>
    <property type="match status" value="1"/>
</dbReference>
<organism evidence="2 3">
    <name type="scientific">Lactobacillus gasseri</name>
    <dbReference type="NCBI Taxonomy" id="1596"/>
    <lineage>
        <taxon>Bacteria</taxon>
        <taxon>Bacillati</taxon>
        <taxon>Bacillota</taxon>
        <taxon>Bacilli</taxon>
        <taxon>Lactobacillales</taxon>
        <taxon>Lactobacillaceae</taxon>
        <taxon>Lactobacillus</taxon>
    </lineage>
</organism>
<dbReference type="EMBL" id="BEXJ01000001">
    <property type="protein sequence ID" value="GBA95317.1"/>
    <property type="molecule type" value="Genomic_DNA"/>
</dbReference>
<evidence type="ECO:0000259" key="1">
    <source>
        <dbReference type="PROSITE" id="PS51186"/>
    </source>
</evidence>
<feature type="domain" description="N-acetyltransferase" evidence="1">
    <location>
        <begin position="4"/>
        <end position="110"/>
    </location>
</feature>